<organism evidence="5">
    <name type="scientific">freshwater metagenome</name>
    <dbReference type="NCBI Taxonomy" id="449393"/>
    <lineage>
        <taxon>unclassified sequences</taxon>
        <taxon>metagenomes</taxon>
        <taxon>ecological metagenomes</taxon>
    </lineage>
</organism>
<dbReference type="GO" id="GO:0042597">
    <property type="term" value="C:periplasmic space"/>
    <property type="evidence" value="ECO:0007669"/>
    <property type="project" value="UniProtKB-ARBA"/>
</dbReference>
<dbReference type="Gene3D" id="3.10.105.10">
    <property type="entry name" value="Dipeptide-binding Protein, Domain 3"/>
    <property type="match status" value="1"/>
</dbReference>
<evidence type="ECO:0000256" key="3">
    <source>
        <dbReference type="ARBA" id="ARBA00022729"/>
    </source>
</evidence>
<dbReference type="Pfam" id="PF00496">
    <property type="entry name" value="SBP_bac_5"/>
    <property type="match status" value="1"/>
</dbReference>
<proteinExistence type="inferred from homology"/>
<dbReference type="PANTHER" id="PTHR30290">
    <property type="entry name" value="PERIPLASMIC BINDING COMPONENT OF ABC TRANSPORTER"/>
    <property type="match status" value="1"/>
</dbReference>
<dbReference type="PIRSF" id="PIRSF002741">
    <property type="entry name" value="MppA"/>
    <property type="match status" value="1"/>
</dbReference>
<reference evidence="5" key="1">
    <citation type="submission" date="2020-05" db="EMBL/GenBank/DDBJ databases">
        <authorList>
            <person name="Chiriac C."/>
            <person name="Salcher M."/>
            <person name="Ghai R."/>
            <person name="Kavagutti S V."/>
        </authorList>
    </citation>
    <scope>NUCLEOTIDE SEQUENCE</scope>
</reference>
<dbReference type="AlphaFoldDB" id="A0A6J5YBT9"/>
<dbReference type="GO" id="GO:0043190">
    <property type="term" value="C:ATP-binding cassette (ABC) transporter complex"/>
    <property type="evidence" value="ECO:0007669"/>
    <property type="project" value="InterPro"/>
</dbReference>
<evidence type="ECO:0000259" key="4">
    <source>
        <dbReference type="Pfam" id="PF00496"/>
    </source>
</evidence>
<feature type="domain" description="Solute-binding protein family 5" evidence="4">
    <location>
        <begin position="118"/>
        <end position="475"/>
    </location>
</feature>
<dbReference type="GO" id="GO:0015833">
    <property type="term" value="P:peptide transport"/>
    <property type="evidence" value="ECO:0007669"/>
    <property type="project" value="TreeGrafter"/>
</dbReference>
<dbReference type="Gene3D" id="3.40.190.10">
    <property type="entry name" value="Periplasmic binding protein-like II"/>
    <property type="match status" value="1"/>
</dbReference>
<protein>
    <submittedName>
        <fullName evidence="5">Unannotated protein</fullName>
    </submittedName>
</protein>
<comment type="similarity">
    <text evidence="1">Belongs to the bacterial solute-binding protein 5 family.</text>
</comment>
<evidence type="ECO:0000256" key="2">
    <source>
        <dbReference type="ARBA" id="ARBA00022448"/>
    </source>
</evidence>
<dbReference type="PANTHER" id="PTHR30290:SF9">
    <property type="entry name" value="OLIGOPEPTIDE-BINDING PROTEIN APPA"/>
    <property type="match status" value="1"/>
</dbReference>
<dbReference type="InterPro" id="IPR000914">
    <property type="entry name" value="SBP_5_dom"/>
</dbReference>
<evidence type="ECO:0000256" key="1">
    <source>
        <dbReference type="ARBA" id="ARBA00005695"/>
    </source>
</evidence>
<evidence type="ECO:0000313" key="5">
    <source>
        <dbReference type="EMBL" id="CAB4322925.1"/>
    </source>
</evidence>
<dbReference type="InterPro" id="IPR030678">
    <property type="entry name" value="Peptide/Ni-bd"/>
</dbReference>
<dbReference type="SUPFAM" id="SSF53850">
    <property type="entry name" value="Periplasmic binding protein-like II"/>
    <property type="match status" value="1"/>
</dbReference>
<dbReference type="EMBL" id="CAEMXZ010000020">
    <property type="protein sequence ID" value="CAB4322925.1"/>
    <property type="molecule type" value="Genomic_DNA"/>
</dbReference>
<accession>A0A6J5YBT9</accession>
<name>A0A6J5YBT9_9ZZZZ</name>
<sequence>MALAGEAIRMAGPWTSQRTSRERSPRWVKFGAAAIALSLALSACGGSSSSSSDDGGAKVSDVTIKASGEPKTGGTVKFGIEAESDGFNPTTNRWAVSGYMIGNAVFDPLAAYDASGKWQPYLAKSFTPSADYKTWTITMRAGVNFSDGTPVDGAAVAKSLGAVIADPLIGITLRNIASVTADPTDPLVAVVTTVDPWASFPAQMTAQPGYIVAPAQIDAEKPASSNQPIGSGPFIQKEWIPDNHWMGTRNPNYWRSDEKGNKLPYLDAVEFRPIIDSSARASALLSGDITMMQTSSWIDINRLQSEASAGTIQLVADRGETEETFVLFNTTKAPADDVRVRVGLAWCTDRDQYLTANEEPLDRAADSQFAPDSPYYVKTDFPNNDVAKGKTLIDEYKADHPGDVTIVLGAAPTPAAIANMSLLAQQWGRCGVTVQQKTTEQSKFIIDTATGQYTANIWRQFAASDPDGDYHWWAGRNATGVLTVNFARLNDPQINEALDKARATPDEAVRKEAYATVQKRQTELVPYIWFSHTQWVVGAAKNIRNVTNVSLPDGQPSAPMLAGFDGALRLTQTWIE</sequence>
<keyword evidence="3" id="KW-0732">Signal</keyword>
<dbReference type="GO" id="GO:1904680">
    <property type="term" value="F:peptide transmembrane transporter activity"/>
    <property type="evidence" value="ECO:0007669"/>
    <property type="project" value="TreeGrafter"/>
</dbReference>
<dbReference type="InterPro" id="IPR039424">
    <property type="entry name" value="SBP_5"/>
</dbReference>
<keyword evidence="2" id="KW-0813">Transport</keyword>
<gene>
    <name evidence="5" type="ORF">UFOPK1392_00666</name>
</gene>